<keyword evidence="6" id="KW-1185">Reference proteome</keyword>
<evidence type="ECO:0000313" key="5">
    <source>
        <dbReference type="EMBL" id="MBR9653414.1"/>
    </source>
</evidence>
<dbReference type="SUPFAM" id="SSF49503">
    <property type="entry name" value="Cupredoxins"/>
    <property type="match status" value="1"/>
</dbReference>
<dbReference type="Proteomes" id="UP001195941">
    <property type="component" value="Unassembled WGS sequence"/>
</dbReference>
<evidence type="ECO:0000256" key="2">
    <source>
        <dbReference type="ARBA" id="ARBA00023008"/>
    </source>
</evidence>
<dbReference type="RefSeq" id="WP_212703037.1">
    <property type="nucleotide sequence ID" value="NZ_JADMKU010000030.1"/>
</dbReference>
<dbReference type="InterPro" id="IPR000923">
    <property type="entry name" value="BlueCu_1"/>
</dbReference>
<feature type="chain" id="PRO_5045718817" evidence="3">
    <location>
        <begin position="23"/>
        <end position="169"/>
    </location>
</feature>
<evidence type="ECO:0000256" key="3">
    <source>
        <dbReference type="SAM" id="SignalP"/>
    </source>
</evidence>
<dbReference type="EMBL" id="JADMKU010000030">
    <property type="protein sequence ID" value="MBR9653414.1"/>
    <property type="molecule type" value="Genomic_DNA"/>
</dbReference>
<keyword evidence="3" id="KW-0732">Signal</keyword>
<dbReference type="PANTHER" id="PTHR38439:SF3">
    <property type="entry name" value="COPPER-RESISTANT CUPROPROTEIN COPI"/>
    <property type="match status" value="1"/>
</dbReference>
<dbReference type="InterPro" id="IPR050845">
    <property type="entry name" value="Cu-binding_ET"/>
</dbReference>
<dbReference type="PANTHER" id="PTHR38439">
    <property type="entry name" value="AURACYANIN-B"/>
    <property type="match status" value="1"/>
</dbReference>
<keyword evidence="1" id="KW-0479">Metal-binding</keyword>
<dbReference type="Gene3D" id="2.60.40.420">
    <property type="entry name" value="Cupredoxins - blue copper proteins"/>
    <property type="match status" value="1"/>
</dbReference>
<feature type="signal peptide" evidence="3">
    <location>
        <begin position="1"/>
        <end position="22"/>
    </location>
</feature>
<evidence type="ECO:0000313" key="6">
    <source>
        <dbReference type="Proteomes" id="UP001195941"/>
    </source>
</evidence>
<proteinExistence type="predicted"/>
<gene>
    <name evidence="5" type="ORF">IT775_20035</name>
</gene>
<evidence type="ECO:0000259" key="4">
    <source>
        <dbReference type="Pfam" id="PF00127"/>
    </source>
</evidence>
<comment type="caution">
    <text evidence="5">The sequence shown here is derived from an EMBL/GenBank/DDBJ whole genome shotgun (WGS) entry which is preliminary data.</text>
</comment>
<dbReference type="Pfam" id="PF00127">
    <property type="entry name" value="Copper-bind"/>
    <property type="match status" value="1"/>
</dbReference>
<sequence>MKTNRIAGGACVLLFSATATFASPGHGNGPAIGQPGNVDQVDRVIEVGMDEMKFTPARIEVKEGETIKFIIRNEGRAVHEFNLGTAQTWKEHAGEMQMMMKKGMIKPRQIRHEMMEEAGMMHDDPNSALLEPGQSAEVIWTFSDAAQMGFACNVPGHRQAGMVGEVIFE</sequence>
<dbReference type="InterPro" id="IPR008972">
    <property type="entry name" value="Cupredoxin"/>
</dbReference>
<protein>
    <submittedName>
        <fullName evidence="5">Cupredoxin domain-containing protein</fullName>
    </submittedName>
</protein>
<reference evidence="5 6" key="1">
    <citation type="journal article" date="2021" name="Arch. Microbiol.">
        <title>Thalassobius aquimarinus sp. nov., isolated from the Sea of Japan seashore.</title>
        <authorList>
            <person name="Kurilenko V.V."/>
            <person name="Romanenko L.A."/>
            <person name="Chernysheva N.Y."/>
            <person name="Velansky P.V."/>
            <person name="Tekutyeva L.A."/>
            <person name="Isaeva M.P."/>
            <person name="Mikhailov V.V."/>
        </authorList>
    </citation>
    <scope>NUCLEOTIDE SEQUENCE [LARGE SCALE GENOMIC DNA]</scope>
    <source>
        <strain evidence="5 6">KMM 8518</strain>
    </source>
</reference>
<organism evidence="5 6">
    <name type="scientific">Thalassovita aquimarina</name>
    <dbReference type="NCBI Taxonomy" id="2785917"/>
    <lineage>
        <taxon>Bacteria</taxon>
        <taxon>Pseudomonadati</taxon>
        <taxon>Pseudomonadota</taxon>
        <taxon>Alphaproteobacteria</taxon>
        <taxon>Rhodobacterales</taxon>
        <taxon>Roseobacteraceae</taxon>
        <taxon>Thalassovita</taxon>
    </lineage>
</organism>
<keyword evidence="2" id="KW-0186">Copper</keyword>
<accession>A0ABS5HX13</accession>
<evidence type="ECO:0000256" key="1">
    <source>
        <dbReference type="ARBA" id="ARBA00022723"/>
    </source>
</evidence>
<feature type="domain" description="Blue (type 1) copper" evidence="4">
    <location>
        <begin position="45"/>
        <end position="168"/>
    </location>
</feature>
<name>A0ABS5HX13_9RHOB</name>